<comment type="caution">
    <text evidence="3">The sequence shown here is derived from an EMBL/GenBank/DDBJ whole genome shotgun (WGS) entry which is preliminary data.</text>
</comment>
<feature type="domain" description="FAD dependent oxidoreductase" evidence="2">
    <location>
        <begin position="7"/>
        <end position="223"/>
    </location>
</feature>
<dbReference type="SUPFAM" id="SSF51905">
    <property type="entry name" value="FAD/NAD(P)-binding domain"/>
    <property type="match status" value="1"/>
</dbReference>
<name>X1HQB8_9ZZZZ</name>
<dbReference type="Gene3D" id="3.30.9.10">
    <property type="entry name" value="D-Amino Acid Oxidase, subunit A, domain 2"/>
    <property type="match status" value="1"/>
</dbReference>
<evidence type="ECO:0000313" key="3">
    <source>
        <dbReference type="EMBL" id="GAH59265.1"/>
    </source>
</evidence>
<dbReference type="PROSITE" id="PS51257">
    <property type="entry name" value="PROKAR_LIPOPROTEIN"/>
    <property type="match status" value="1"/>
</dbReference>
<gene>
    <name evidence="3" type="ORF">S03H2_34901</name>
</gene>
<dbReference type="InterPro" id="IPR036188">
    <property type="entry name" value="FAD/NAD-bd_sf"/>
</dbReference>
<dbReference type="PANTHER" id="PTHR13847">
    <property type="entry name" value="SARCOSINE DEHYDROGENASE-RELATED"/>
    <property type="match status" value="1"/>
</dbReference>
<evidence type="ECO:0000256" key="1">
    <source>
        <dbReference type="ARBA" id="ARBA00023002"/>
    </source>
</evidence>
<sequence length="234" mass="25392">MSSDKGIVIIGGGACGCSIAYHLAKQGIPSQVIERDGIASQASGKAWAVISAPARLLLFFEGREVPQGSMQPCIGLFQEGFHQFPQLAMELKEEGGVDIGYGELPCIHAVFEEMEERYLKKRMFELADEGLEASWIEARDVKARIPDINPRVRGGALYPGYKVEPYRYVLSLVQAAEARGTVIKQGEAVGFRHQGTKVTAVILTTGEIEADVVVIAMGPWSGQGTSWLGKEIPQ</sequence>
<dbReference type="EMBL" id="BARU01021319">
    <property type="protein sequence ID" value="GAH59265.1"/>
    <property type="molecule type" value="Genomic_DNA"/>
</dbReference>
<dbReference type="GO" id="GO:0016491">
    <property type="term" value="F:oxidoreductase activity"/>
    <property type="evidence" value="ECO:0007669"/>
    <property type="project" value="UniProtKB-KW"/>
</dbReference>
<keyword evidence="1" id="KW-0560">Oxidoreductase</keyword>
<organism evidence="3">
    <name type="scientific">marine sediment metagenome</name>
    <dbReference type="NCBI Taxonomy" id="412755"/>
    <lineage>
        <taxon>unclassified sequences</taxon>
        <taxon>metagenomes</taxon>
        <taxon>ecological metagenomes</taxon>
    </lineage>
</organism>
<dbReference type="PANTHER" id="PTHR13847:SF289">
    <property type="entry name" value="GLYCINE OXIDASE"/>
    <property type="match status" value="1"/>
</dbReference>
<dbReference type="InterPro" id="IPR006076">
    <property type="entry name" value="FAD-dep_OxRdtase"/>
</dbReference>
<dbReference type="Gene3D" id="3.50.50.60">
    <property type="entry name" value="FAD/NAD(P)-binding domain"/>
    <property type="match status" value="1"/>
</dbReference>
<dbReference type="AlphaFoldDB" id="X1HQB8"/>
<protein>
    <recommendedName>
        <fullName evidence="2">FAD dependent oxidoreductase domain-containing protein</fullName>
    </recommendedName>
</protein>
<accession>X1HQB8</accession>
<proteinExistence type="predicted"/>
<dbReference type="GO" id="GO:0005737">
    <property type="term" value="C:cytoplasm"/>
    <property type="evidence" value="ECO:0007669"/>
    <property type="project" value="TreeGrafter"/>
</dbReference>
<evidence type="ECO:0000259" key="2">
    <source>
        <dbReference type="Pfam" id="PF01266"/>
    </source>
</evidence>
<dbReference type="Pfam" id="PF01266">
    <property type="entry name" value="DAO"/>
    <property type="match status" value="1"/>
</dbReference>
<reference evidence="3" key="1">
    <citation type="journal article" date="2014" name="Front. Microbiol.">
        <title>High frequency of phylogenetically diverse reductive dehalogenase-homologous genes in deep subseafloor sedimentary metagenomes.</title>
        <authorList>
            <person name="Kawai M."/>
            <person name="Futagami T."/>
            <person name="Toyoda A."/>
            <person name="Takaki Y."/>
            <person name="Nishi S."/>
            <person name="Hori S."/>
            <person name="Arai W."/>
            <person name="Tsubouchi T."/>
            <person name="Morono Y."/>
            <person name="Uchiyama I."/>
            <person name="Ito T."/>
            <person name="Fujiyama A."/>
            <person name="Inagaki F."/>
            <person name="Takami H."/>
        </authorList>
    </citation>
    <scope>NUCLEOTIDE SEQUENCE</scope>
    <source>
        <strain evidence="3">Expedition CK06-06</strain>
    </source>
</reference>